<dbReference type="PANTHER" id="PTHR11040">
    <property type="entry name" value="ZINC/IRON TRANSPORTER"/>
    <property type="match status" value="1"/>
</dbReference>
<evidence type="ECO:0000256" key="2">
    <source>
        <dbReference type="ARBA" id="ARBA00022692"/>
    </source>
</evidence>
<feature type="transmembrane region" description="Helical" evidence="6">
    <location>
        <begin position="69"/>
        <end position="90"/>
    </location>
</feature>
<keyword evidence="7" id="KW-1185">Reference proteome</keyword>
<evidence type="ECO:0000256" key="6">
    <source>
        <dbReference type="SAM" id="Phobius"/>
    </source>
</evidence>
<feature type="transmembrane region" description="Helical" evidence="6">
    <location>
        <begin position="196"/>
        <end position="217"/>
    </location>
</feature>
<proteinExistence type="predicted"/>
<evidence type="ECO:0000256" key="1">
    <source>
        <dbReference type="ARBA" id="ARBA00004141"/>
    </source>
</evidence>
<dbReference type="AlphaFoldDB" id="A0A5S6Q972"/>
<organism evidence="7 8">
    <name type="scientific">Trichuris muris</name>
    <name type="common">Mouse whipworm</name>
    <dbReference type="NCBI Taxonomy" id="70415"/>
    <lineage>
        <taxon>Eukaryota</taxon>
        <taxon>Metazoa</taxon>
        <taxon>Ecdysozoa</taxon>
        <taxon>Nematoda</taxon>
        <taxon>Enoplea</taxon>
        <taxon>Dorylaimia</taxon>
        <taxon>Trichinellida</taxon>
        <taxon>Trichuridae</taxon>
        <taxon>Trichuris</taxon>
    </lineage>
</organism>
<feature type="transmembrane region" description="Helical" evidence="6">
    <location>
        <begin position="322"/>
        <end position="343"/>
    </location>
</feature>
<evidence type="ECO:0000256" key="5">
    <source>
        <dbReference type="SAM" id="MobiDB-lite"/>
    </source>
</evidence>
<evidence type="ECO:0000256" key="3">
    <source>
        <dbReference type="ARBA" id="ARBA00022989"/>
    </source>
</evidence>
<feature type="transmembrane region" description="Helical" evidence="6">
    <location>
        <begin position="29"/>
        <end position="49"/>
    </location>
</feature>
<evidence type="ECO:0000256" key="4">
    <source>
        <dbReference type="ARBA" id="ARBA00023136"/>
    </source>
</evidence>
<feature type="region of interest" description="Disordered" evidence="5">
    <location>
        <begin position="143"/>
        <end position="168"/>
    </location>
</feature>
<reference evidence="8" key="1">
    <citation type="submission" date="2019-12" db="UniProtKB">
        <authorList>
            <consortium name="WormBaseParasite"/>
        </authorList>
    </citation>
    <scope>IDENTIFICATION</scope>
</reference>
<feature type="transmembrane region" description="Helical" evidence="6">
    <location>
        <begin position="223"/>
        <end position="243"/>
    </location>
</feature>
<dbReference type="STRING" id="70415.A0A5S6Q972"/>
<dbReference type="InterPro" id="IPR003689">
    <property type="entry name" value="ZIP"/>
</dbReference>
<evidence type="ECO:0000313" key="8">
    <source>
        <dbReference type="WBParaSite" id="TMUE_1000003789.1"/>
    </source>
</evidence>
<feature type="transmembrane region" description="Helical" evidence="6">
    <location>
        <begin position="110"/>
        <end position="132"/>
    </location>
</feature>
<dbReference type="GO" id="GO:0005886">
    <property type="term" value="C:plasma membrane"/>
    <property type="evidence" value="ECO:0007669"/>
    <property type="project" value="TreeGrafter"/>
</dbReference>
<protein>
    <submittedName>
        <fullName evidence="8">Uncharacterized protein</fullName>
    </submittedName>
</protein>
<keyword evidence="2 6" id="KW-0812">Transmembrane</keyword>
<dbReference type="Proteomes" id="UP000046395">
    <property type="component" value="Unassembled WGS sequence"/>
</dbReference>
<accession>A0A5S6Q972</accession>
<dbReference type="WBParaSite" id="TMUE_1000003789.1">
    <property type="protein sequence ID" value="TMUE_1000003789.1"/>
    <property type="gene ID" value="WBGene00287168"/>
</dbReference>
<feature type="transmembrane region" description="Helical" evidence="6">
    <location>
        <begin position="255"/>
        <end position="277"/>
    </location>
</feature>
<dbReference type="Pfam" id="PF02535">
    <property type="entry name" value="Zip"/>
    <property type="match status" value="1"/>
</dbReference>
<comment type="subcellular location">
    <subcellularLocation>
        <location evidence="1">Membrane</location>
        <topology evidence="1">Multi-pass membrane protein</topology>
    </subcellularLocation>
</comment>
<keyword evidence="4 6" id="KW-0472">Membrane</keyword>
<dbReference type="PANTHER" id="PTHR11040:SF140">
    <property type="entry name" value="ZRT (ZRT), IRT- (IRT-) LIKE PROTEIN TRANSPORTER"/>
    <property type="match status" value="1"/>
</dbReference>
<sequence length="346" mass="37345">MIRQLGLFRLKEKNEQCVTFAWSIEGLKVLLIACLLVVTLGSSLLPLLFRRIASNAYSARMRRMVLATFSLLSCFGGGVFLGTSLLDLLPDTRQELLDAAESSSYDFHNFPLAEFFTSIGFSAILCVEQLAIHAKLACGRRTSGASSSHSSGDPGGTTPSEGKPLLSESHSQSSYASIASEEDVHEDLMTHSWLRAVILVVTLSVHALFEGLAMGLIGQYTTALQIFAALCIHKSLVAFSLGLRLISFKDVNTCTVVLFCLAFASVGTLGGFIGLVLSESLRSKLAHFITGSLQGIACGTFLYIVTFEILPHELSTSTAHLLPVKLIFFLSGLGTIAFVLHFSEPR</sequence>
<feature type="transmembrane region" description="Helical" evidence="6">
    <location>
        <begin position="289"/>
        <end position="310"/>
    </location>
</feature>
<keyword evidence="3 6" id="KW-1133">Transmembrane helix</keyword>
<evidence type="ECO:0000313" key="7">
    <source>
        <dbReference type="Proteomes" id="UP000046395"/>
    </source>
</evidence>
<name>A0A5S6Q972_TRIMR</name>
<dbReference type="GO" id="GO:0005385">
    <property type="term" value="F:zinc ion transmembrane transporter activity"/>
    <property type="evidence" value="ECO:0007669"/>
    <property type="project" value="TreeGrafter"/>
</dbReference>